<evidence type="ECO:0000313" key="3">
    <source>
        <dbReference type="Proteomes" id="UP000643701"/>
    </source>
</evidence>
<gene>
    <name evidence="2" type="ORF">G7034_08045</name>
</gene>
<evidence type="ECO:0000256" key="1">
    <source>
        <dbReference type="SAM" id="Phobius"/>
    </source>
</evidence>
<sequence>MAIGYRFLEDKLMIINGHIILIIVVFLVTNVKAQVIFYDEKTGEEYQITPQTDEKLTKAFLDDLNARAIEFNPNTSSRFPLRLKNKKSNWVLFDSYEDDLFLVNEAKKYSFQFPSPLLENRGFTLAFRKDKIYYTNLQESKVITKMSFTQVVPRTITGTFMVENPEGELKEEQETSLESFTVKNGVKWGLIEMASDNIYLSRNFLYNSSEEVPEATGFQSYQLEMMENLREVKKLDLLVALDENGYYFKARDKKTKLFGLYAGERMPFNQIPAKYDDIKRHRNPETYEVWKNGKVGYYNGNFDLVMEPIYDDFKFVHLDYTFGCALKKNGKWELYNAHEPKKLVEGNAKTIDELIELWLNR</sequence>
<keyword evidence="3" id="KW-1185">Reference proteome</keyword>
<keyword evidence="1" id="KW-0812">Transmembrane</keyword>
<accession>A0A967E044</accession>
<reference evidence="2" key="1">
    <citation type="submission" date="2020-03" db="EMBL/GenBank/DDBJ databases">
        <title>Psychroflexus Maritimus sp. nov., isolate from marine sediment.</title>
        <authorList>
            <person name="Zhong Y.-L."/>
        </authorList>
    </citation>
    <scope>NUCLEOTIDE SEQUENCE</scope>
    <source>
        <strain evidence="2">C1</strain>
    </source>
</reference>
<evidence type="ECO:0000313" key="2">
    <source>
        <dbReference type="EMBL" id="NGZ90202.1"/>
    </source>
</evidence>
<organism evidence="2 3">
    <name type="scientific">Psychroflexus maritimus</name>
    <dbReference type="NCBI Taxonomy" id="2714865"/>
    <lineage>
        <taxon>Bacteria</taxon>
        <taxon>Pseudomonadati</taxon>
        <taxon>Bacteroidota</taxon>
        <taxon>Flavobacteriia</taxon>
        <taxon>Flavobacteriales</taxon>
        <taxon>Flavobacteriaceae</taxon>
        <taxon>Psychroflexus</taxon>
    </lineage>
</organism>
<dbReference type="EMBL" id="JAANAS010000055">
    <property type="protein sequence ID" value="NGZ90202.1"/>
    <property type="molecule type" value="Genomic_DNA"/>
</dbReference>
<keyword evidence="1" id="KW-1133">Transmembrane helix</keyword>
<proteinExistence type="predicted"/>
<name>A0A967E044_9FLAO</name>
<dbReference type="AlphaFoldDB" id="A0A967E044"/>
<keyword evidence="1" id="KW-0472">Membrane</keyword>
<dbReference type="RefSeq" id="WP_166400454.1">
    <property type="nucleotide sequence ID" value="NZ_JAANAS010000055.1"/>
</dbReference>
<comment type="caution">
    <text evidence="2">The sequence shown here is derived from an EMBL/GenBank/DDBJ whole genome shotgun (WGS) entry which is preliminary data.</text>
</comment>
<protein>
    <recommendedName>
        <fullName evidence="4">WG containing repeat-containing protein</fullName>
    </recommendedName>
</protein>
<dbReference type="Proteomes" id="UP000643701">
    <property type="component" value="Unassembled WGS sequence"/>
</dbReference>
<evidence type="ECO:0008006" key="4">
    <source>
        <dbReference type="Google" id="ProtNLM"/>
    </source>
</evidence>
<feature type="transmembrane region" description="Helical" evidence="1">
    <location>
        <begin position="12"/>
        <end position="31"/>
    </location>
</feature>